<dbReference type="Gene3D" id="1.25.10.10">
    <property type="entry name" value="Leucine-rich Repeat Variant"/>
    <property type="match status" value="1"/>
</dbReference>
<comment type="subcellular location">
    <subcellularLocation>
        <location evidence="1">Cytoplasm</location>
    </subcellularLocation>
</comment>
<name>A0AAV0Z7U4_VICFA</name>
<dbReference type="PANTHER" id="PTHR10997:SF18">
    <property type="entry name" value="D-IMPORTIN 7_RANBP7"/>
    <property type="match status" value="1"/>
</dbReference>
<keyword evidence="2" id="KW-0963">Cytoplasm</keyword>
<dbReference type="GO" id="GO:0006606">
    <property type="term" value="P:protein import into nucleus"/>
    <property type="evidence" value="ECO:0007669"/>
    <property type="project" value="TreeGrafter"/>
</dbReference>
<feature type="compositionally biased region" description="Acidic residues" evidence="4">
    <location>
        <begin position="163"/>
        <end position="182"/>
    </location>
</feature>
<feature type="region of interest" description="Disordered" evidence="4">
    <location>
        <begin position="161"/>
        <end position="191"/>
    </location>
</feature>
<dbReference type="SUPFAM" id="SSF48371">
    <property type="entry name" value="ARM repeat"/>
    <property type="match status" value="1"/>
</dbReference>
<dbReference type="InterPro" id="IPR011989">
    <property type="entry name" value="ARM-like"/>
</dbReference>
<dbReference type="GO" id="GO:0005829">
    <property type="term" value="C:cytosol"/>
    <property type="evidence" value="ECO:0007669"/>
    <property type="project" value="TreeGrafter"/>
</dbReference>
<reference evidence="5 6" key="1">
    <citation type="submission" date="2023-01" db="EMBL/GenBank/DDBJ databases">
        <authorList>
            <person name="Kreplak J."/>
        </authorList>
    </citation>
    <scope>NUCLEOTIDE SEQUENCE [LARGE SCALE GENOMIC DNA]</scope>
</reference>
<accession>A0AAV0Z7U4</accession>
<dbReference type="GO" id="GO:0005635">
    <property type="term" value="C:nuclear envelope"/>
    <property type="evidence" value="ECO:0007669"/>
    <property type="project" value="TreeGrafter"/>
</dbReference>
<evidence type="ECO:0000313" key="6">
    <source>
        <dbReference type="Proteomes" id="UP001157006"/>
    </source>
</evidence>
<dbReference type="AlphaFoldDB" id="A0AAV0Z7U4"/>
<keyword evidence="3" id="KW-0653">Protein transport</keyword>
<protein>
    <submittedName>
        <fullName evidence="5">Uncharacterized protein</fullName>
    </submittedName>
</protein>
<keyword evidence="3" id="KW-0813">Transport</keyword>
<proteinExistence type="predicted"/>
<evidence type="ECO:0000256" key="2">
    <source>
        <dbReference type="ARBA" id="ARBA00022490"/>
    </source>
</evidence>
<evidence type="ECO:0000313" key="5">
    <source>
        <dbReference type="EMBL" id="CAI8592929.1"/>
    </source>
</evidence>
<evidence type="ECO:0000256" key="4">
    <source>
        <dbReference type="SAM" id="MobiDB-lite"/>
    </source>
</evidence>
<dbReference type="EMBL" id="OX451735">
    <property type="protein sequence ID" value="CAI8592929.1"/>
    <property type="molecule type" value="Genomic_DNA"/>
</dbReference>
<organism evidence="5 6">
    <name type="scientific">Vicia faba</name>
    <name type="common">Broad bean</name>
    <name type="synonym">Faba vulgaris</name>
    <dbReference type="NCBI Taxonomy" id="3906"/>
    <lineage>
        <taxon>Eukaryota</taxon>
        <taxon>Viridiplantae</taxon>
        <taxon>Streptophyta</taxon>
        <taxon>Embryophyta</taxon>
        <taxon>Tracheophyta</taxon>
        <taxon>Spermatophyta</taxon>
        <taxon>Magnoliopsida</taxon>
        <taxon>eudicotyledons</taxon>
        <taxon>Gunneridae</taxon>
        <taxon>Pentapetalae</taxon>
        <taxon>rosids</taxon>
        <taxon>fabids</taxon>
        <taxon>Fabales</taxon>
        <taxon>Fabaceae</taxon>
        <taxon>Papilionoideae</taxon>
        <taxon>50 kb inversion clade</taxon>
        <taxon>NPAAA clade</taxon>
        <taxon>Hologalegina</taxon>
        <taxon>IRL clade</taxon>
        <taxon>Fabeae</taxon>
        <taxon>Vicia</taxon>
    </lineage>
</organism>
<dbReference type="PANTHER" id="PTHR10997">
    <property type="entry name" value="IMPORTIN-7, 8, 11"/>
    <property type="match status" value="1"/>
</dbReference>
<evidence type="ECO:0000256" key="1">
    <source>
        <dbReference type="ARBA" id="ARBA00004496"/>
    </source>
</evidence>
<dbReference type="Proteomes" id="UP001157006">
    <property type="component" value="Chromosome 1S"/>
</dbReference>
<dbReference type="InterPro" id="IPR016024">
    <property type="entry name" value="ARM-type_fold"/>
</dbReference>
<sequence length="205" mass="23413">MVSSIMADKNKEDNDIVPAPKLIEVVFQNCRGRVDHWVEPYLRITIERLNRTEKSYLKCLFMQLIADALYYNAALTLSILQKLGVASEFFHLWFHLLGQVKKSGLRANFKREHEKKVCCLGLISLLALPTYQLPGEALGRVFRATLDLLISYKDQVAEAAKEEEAEDDDDMDGFQTDDEDENGNGFDKGLFTSVITPNRCKKLRH</sequence>
<evidence type="ECO:0000256" key="3">
    <source>
        <dbReference type="ARBA" id="ARBA00022927"/>
    </source>
</evidence>
<keyword evidence="6" id="KW-1185">Reference proteome</keyword>
<gene>
    <name evidence="5" type="ORF">VFH_I065480</name>
</gene>